<comment type="subcellular location">
    <subcellularLocation>
        <location evidence="1">Membrane</location>
        <topology evidence="1">Multi-pass membrane protein</topology>
    </subcellularLocation>
</comment>
<feature type="transmembrane region" description="Helical" evidence="5">
    <location>
        <begin position="101"/>
        <end position="118"/>
    </location>
</feature>
<feature type="transmembrane region" description="Helical" evidence="5">
    <location>
        <begin position="144"/>
        <end position="164"/>
    </location>
</feature>
<keyword evidence="2 5" id="KW-0812">Transmembrane</keyword>
<evidence type="ECO:0000313" key="8">
    <source>
        <dbReference type="Proteomes" id="UP001295684"/>
    </source>
</evidence>
<protein>
    <recommendedName>
        <fullName evidence="6">EamA domain-containing protein</fullName>
    </recommendedName>
</protein>
<dbReference type="SUPFAM" id="SSF103481">
    <property type="entry name" value="Multidrug resistance efflux transporter EmrE"/>
    <property type="match status" value="2"/>
</dbReference>
<dbReference type="Pfam" id="PF00892">
    <property type="entry name" value="EamA"/>
    <property type="match status" value="2"/>
</dbReference>
<dbReference type="AlphaFoldDB" id="A0AAD2CWE7"/>
<evidence type="ECO:0000256" key="4">
    <source>
        <dbReference type="ARBA" id="ARBA00023136"/>
    </source>
</evidence>
<dbReference type="PANTHER" id="PTHR22911">
    <property type="entry name" value="ACYL-MALONYL CONDENSING ENZYME-RELATED"/>
    <property type="match status" value="1"/>
</dbReference>
<dbReference type="PANTHER" id="PTHR22911:SF6">
    <property type="entry name" value="SOLUTE CARRIER FAMILY 35 MEMBER G1"/>
    <property type="match status" value="1"/>
</dbReference>
<feature type="transmembrane region" description="Helical" evidence="5">
    <location>
        <begin position="68"/>
        <end position="89"/>
    </location>
</feature>
<organism evidence="7 8">
    <name type="scientific">Euplotes crassus</name>
    <dbReference type="NCBI Taxonomy" id="5936"/>
    <lineage>
        <taxon>Eukaryota</taxon>
        <taxon>Sar</taxon>
        <taxon>Alveolata</taxon>
        <taxon>Ciliophora</taxon>
        <taxon>Intramacronucleata</taxon>
        <taxon>Spirotrichea</taxon>
        <taxon>Hypotrichia</taxon>
        <taxon>Euplotida</taxon>
        <taxon>Euplotidae</taxon>
        <taxon>Moneuplotes</taxon>
    </lineage>
</organism>
<accession>A0AAD2CWE7</accession>
<comment type="caution">
    <text evidence="7">The sequence shown here is derived from an EMBL/GenBank/DDBJ whole genome shotgun (WGS) entry which is preliminary data.</text>
</comment>
<feature type="transmembrane region" description="Helical" evidence="5">
    <location>
        <begin position="225"/>
        <end position="245"/>
    </location>
</feature>
<evidence type="ECO:0000259" key="6">
    <source>
        <dbReference type="Pfam" id="PF00892"/>
    </source>
</evidence>
<feature type="transmembrane region" description="Helical" evidence="5">
    <location>
        <begin position="196"/>
        <end position="213"/>
    </location>
</feature>
<feature type="domain" description="EamA" evidence="6">
    <location>
        <begin position="226"/>
        <end position="356"/>
    </location>
</feature>
<feature type="transmembrane region" description="Helical" evidence="5">
    <location>
        <begin position="288"/>
        <end position="310"/>
    </location>
</feature>
<evidence type="ECO:0000256" key="1">
    <source>
        <dbReference type="ARBA" id="ARBA00004141"/>
    </source>
</evidence>
<dbReference type="Proteomes" id="UP001295684">
    <property type="component" value="Unassembled WGS sequence"/>
</dbReference>
<keyword evidence="3 5" id="KW-1133">Transmembrane helix</keyword>
<proteinExistence type="predicted"/>
<feature type="transmembrane region" description="Helical" evidence="5">
    <location>
        <begin position="322"/>
        <end position="342"/>
    </location>
</feature>
<keyword evidence="8" id="KW-1185">Reference proteome</keyword>
<dbReference type="InterPro" id="IPR000620">
    <property type="entry name" value="EamA_dom"/>
</dbReference>
<feature type="domain" description="EamA" evidence="6">
    <location>
        <begin position="65"/>
        <end position="212"/>
    </location>
</feature>
<reference evidence="7" key="1">
    <citation type="submission" date="2023-07" db="EMBL/GenBank/DDBJ databases">
        <authorList>
            <consortium name="AG Swart"/>
            <person name="Singh M."/>
            <person name="Singh A."/>
            <person name="Seah K."/>
            <person name="Emmerich C."/>
        </authorList>
    </citation>
    <scope>NUCLEOTIDE SEQUENCE</scope>
    <source>
        <strain evidence="7">DP1</strain>
    </source>
</reference>
<dbReference type="InterPro" id="IPR037185">
    <property type="entry name" value="EmrE-like"/>
</dbReference>
<dbReference type="GO" id="GO:0016020">
    <property type="term" value="C:membrane"/>
    <property type="evidence" value="ECO:0007669"/>
    <property type="project" value="UniProtKB-SubCell"/>
</dbReference>
<evidence type="ECO:0000256" key="5">
    <source>
        <dbReference type="SAM" id="Phobius"/>
    </source>
</evidence>
<feature type="transmembrane region" description="Helical" evidence="5">
    <location>
        <begin position="170"/>
        <end position="189"/>
    </location>
</feature>
<evidence type="ECO:0000313" key="7">
    <source>
        <dbReference type="EMBL" id="CAI2373296.1"/>
    </source>
</evidence>
<evidence type="ECO:0000256" key="3">
    <source>
        <dbReference type="ARBA" id="ARBA00022989"/>
    </source>
</evidence>
<feature type="transmembrane region" description="Helical" evidence="5">
    <location>
        <begin position="257"/>
        <end position="276"/>
    </location>
</feature>
<feature type="transmembrane region" description="Helical" evidence="5">
    <location>
        <begin position="348"/>
        <end position="370"/>
    </location>
</feature>
<gene>
    <name evidence="7" type="ORF">ECRASSUSDP1_LOCUS14637</name>
</gene>
<evidence type="ECO:0000256" key="2">
    <source>
        <dbReference type="ARBA" id="ARBA00022692"/>
    </source>
</evidence>
<name>A0AAD2CWE7_EUPCR</name>
<dbReference type="EMBL" id="CAMPGE010014635">
    <property type="protein sequence ID" value="CAI2373296.1"/>
    <property type="molecule type" value="Genomic_DNA"/>
</dbReference>
<keyword evidence="4 5" id="KW-0472">Membrane</keyword>
<sequence length="372" mass="41956">MRLVESLKHEISIHSHTSHLEVLALEASVVQCAEINGEPNGLNLSSEECNSEQFLTHEPHKGINMKGVIYGILMNFIWSFFPLCLGLLYKYTPIDEYEAAYWKSMFMNIANILLANYYHRIIQKKKGEPEADIISIPKECRSVLLCRALFGSISLCCLFASMKYTSISKSNILFFTGPLYVPFLSYFFLKEGISKIDILALVMGFSGILLINSPKDGPQEGSNDLLGGIFAAVGGLTASFAWVSIRKMGSKVHFTVPCFYFSLGTTVTSIIFYLYNIQGTPHSAKYDWYSIMLIMFASFFQFAGQILQSLAYQHEKASRIAVFYYFQTALVFMYDYFFFSITFGSLEIIGAVLIISCNFTIALLKFFGFLEG</sequence>